<dbReference type="PATRIC" id="fig|1423781.4.peg.1450"/>
<dbReference type="AlphaFoldDB" id="A0A0R2AZG4"/>
<evidence type="ECO:0000256" key="1">
    <source>
        <dbReference type="ARBA" id="ARBA00022676"/>
    </source>
</evidence>
<keyword evidence="2" id="KW-0808">Transferase</keyword>
<keyword evidence="5" id="KW-1185">Reference proteome</keyword>
<dbReference type="InterPro" id="IPR001296">
    <property type="entry name" value="Glyco_trans_1"/>
</dbReference>
<reference evidence="4 5" key="1">
    <citation type="journal article" date="2015" name="Genome Announc.">
        <title>Expanding the biotechnology potential of lactobacilli through comparative genomics of 213 strains and associated genera.</title>
        <authorList>
            <person name="Sun Z."/>
            <person name="Harris H.M."/>
            <person name="McCann A."/>
            <person name="Guo C."/>
            <person name="Argimon S."/>
            <person name="Zhang W."/>
            <person name="Yang X."/>
            <person name="Jeffery I.B."/>
            <person name="Cooney J.C."/>
            <person name="Kagawa T.F."/>
            <person name="Liu W."/>
            <person name="Song Y."/>
            <person name="Salvetti E."/>
            <person name="Wrobel A."/>
            <person name="Rasinkangas P."/>
            <person name="Parkhill J."/>
            <person name="Rea M.C."/>
            <person name="O'Sullivan O."/>
            <person name="Ritari J."/>
            <person name="Douillard F.P."/>
            <person name="Paul Ross R."/>
            <person name="Yang R."/>
            <person name="Briner A.E."/>
            <person name="Felis G.E."/>
            <person name="de Vos W.M."/>
            <person name="Barrangou R."/>
            <person name="Klaenhammer T.R."/>
            <person name="Caufield P.W."/>
            <person name="Cui Y."/>
            <person name="Zhang H."/>
            <person name="O'Toole P.W."/>
        </authorList>
    </citation>
    <scope>NUCLEOTIDE SEQUENCE [LARGE SCALE GENOMIC DNA]</scope>
    <source>
        <strain evidence="4 5">DSM 23829</strain>
    </source>
</reference>
<dbReference type="SUPFAM" id="SSF53756">
    <property type="entry name" value="UDP-Glycosyltransferase/glycogen phosphorylase"/>
    <property type="match status" value="1"/>
</dbReference>
<dbReference type="PANTHER" id="PTHR12526:SF629">
    <property type="entry name" value="TEICHURONIC ACID BIOSYNTHESIS GLYCOSYLTRANSFERASE TUAH-RELATED"/>
    <property type="match status" value="1"/>
</dbReference>
<protein>
    <submittedName>
        <fullName evidence="4">Lipopolysaccharide biosynthesis protein</fullName>
    </submittedName>
</protein>
<accession>A0A0R2AZG4</accession>
<keyword evidence="1" id="KW-0328">Glycosyltransferase</keyword>
<evidence type="ECO:0000313" key="4">
    <source>
        <dbReference type="EMBL" id="KRM68188.1"/>
    </source>
</evidence>
<dbReference type="OrthoDB" id="570545at2"/>
<dbReference type="STRING" id="1423781.FD06_GL001402"/>
<dbReference type="EMBL" id="AYYQ01000030">
    <property type="protein sequence ID" value="KRM68188.1"/>
    <property type="molecule type" value="Genomic_DNA"/>
</dbReference>
<comment type="caution">
    <text evidence="4">The sequence shown here is derived from an EMBL/GenBank/DDBJ whole genome shotgun (WGS) entry which is preliminary data.</text>
</comment>
<evidence type="ECO:0000256" key="2">
    <source>
        <dbReference type="ARBA" id="ARBA00022679"/>
    </source>
</evidence>
<name>A0A0R2AZG4_9LACO</name>
<feature type="domain" description="Glycosyl transferase family 1" evidence="3">
    <location>
        <begin position="331"/>
        <end position="494"/>
    </location>
</feature>
<sequence length="540" mass="62860">MNFFINTTYNEKNSGIEHAQIKRAKLFRNNKAPFKLIFRDWNPKEHFYLNAADIKDDEILNMFDFFQKAENVETKKNNVMDIDFGLTGLTYNDEPNNNRYIVLKDNAIVARVRYFDESISKDKQVSAVEYFDGFGNLYRVDFYDTRGFQSMVEWYTPDNKVATDVWYDLNGKPVLETYYRKNAKGKMEQSAWKIIEDDGSIKIVDNIDDVVFEFLNKVNDKYFSIKEPNVFVLDRTNVADWMVPKLHRPAYYVMHLHNSQVGDPQKPDTSILNNNYEFPLFTGNDYDAIITATEKQRKDVMRRFKPLAKVFTIAVGIVPNEQFDKPRIPMSERKPNSILATARIAPEKQFGDLVSAMGIAKKEIPDISLDLYGYLDHSQNDRAKKEIDKAIKKYDLKNQVHIHGYTTDVGKIQDQYQVYGLTSVMEGFNLAMMEATSHGEVGATYDVNYGPNELIQDGENGYVVDYGDYKALGEKLIYLFKHKDVLQKMSDASYDLAKRYSEESVWNEWKSLLNDARENWDKKLKDYREPINQGLNQMEE</sequence>
<evidence type="ECO:0000259" key="3">
    <source>
        <dbReference type="Pfam" id="PF00534"/>
    </source>
</evidence>
<dbReference type="Proteomes" id="UP000052012">
    <property type="component" value="Unassembled WGS sequence"/>
</dbReference>
<dbReference type="RefSeq" id="WP_056966287.1">
    <property type="nucleotide sequence ID" value="NZ_AYYQ01000030.1"/>
</dbReference>
<dbReference type="PANTHER" id="PTHR12526">
    <property type="entry name" value="GLYCOSYLTRANSFERASE"/>
    <property type="match status" value="1"/>
</dbReference>
<proteinExistence type="predicted"/>
<dbReference type="GO" id="GO:0016757">
    <property type="term" value="F:glycosyltransferase activity"/>
    <property type="evidence" value="ECO:0007669"/>
    <property type="project" value="UniProtKB-KW"/>
</dbReference>
<dbReference type="Pfam" id="PF00534">
    <property type="entry name" value="Glycos_transf_1"/>
    <property type="match status" value="1"/>
</dbReference>
<dbReference type="Gene3D" id="3.40.50.2000">
    <property type="entry name" value="Glycogen Phosphorylase B"/>
    <property type="match status" value="3"/>
</dbReference>
<organism evidence="4 5">
    <name type="scientific">Apilactobacillus ozensis DSM 23829 = JCM 17196</name>
    <dbReference type="NCBI Taxonomy" id="1423781"/>
    <lineage>
        <taxon>Bacteria</taxon>
        <taxon>Bacillati</taxon>
        <taxon>Bacillota</taxon>
        <taxon>Bacilli</taxon>
        <taxon>Lactobacillales</taxon>
        <taxon>Lactobacillaceae</taxon>
        <taxon>Apilactobacillus</taxon>
    </lineage>
</organism>
<evidence type="ECO:0000313" key="5">
    <source>
        <dbReference type="Proteomes" id="UP000052012"/>
    </source>
</evidence>
<gene>
    <name evidence="4" type="ORF">FD06_GL001402</name>
</gene>